<proteinExistence type="predicted"/>
<keyword evidence="2" id="KW-1185">Reference proteome</keyword>
<protein>
    <recommendedName>
        <fullName evidence="3">DUF1540 domain-containing protein</fullName>
    </recommendedName>
</protein>
<dbReference type="Proteomes" id="UP001500507">
    <property type="component" value="Unassembled WGS sequence"/>
</dbReference>
<comment type="caution">
    <text evidence="1">The sequence shown here is derived from an EMBL/GenBank/DDBJ whole genome shotgun (WGS) entry which is preliminary data.</text>
</comment>
<name>A0ABN1MJ84_9FLAO</name>
<dbReference type="EMBL" id="BAAAFG010000016">
    <property type="protein sequence ID" value="GAA0873277.1"/>
    <property type="molecule type" value="Genomic_DNA"/>
</dbReference>
<evidence type="ECO:0000313" key="2">
    <source>
        <dbReference type="Proteomes" id="UP001500507"/>
    </source>
</evidence>
<reference evidence="1 2" key="1">
    <citation type="journal article" date="2019" name="Int. J. Syst. Evol. Microbiol.">
        <title>The Global Catalogue of Microorganisms (GCM) 10K type strain sequencing project: providing services to taxonomists for standard genome sequencing and annotation.</title>
        <authorList>
            <consortium name="The Broad Institute Genomics Platform"/>
            <consortium name="The Broad Institute Genome Sequencing Center for Infectious Disease"/>
            <person name="Wu L."/>
            <person name="Ma J."/>
        </authorList>
    </citation>
    <scope>NUCLEOTIDE SEQUENCE [LARGE SCALE GENOMIC DNA]</scope>
    <source>
        <strain evidence="1 2">JCM 16082</strain>
    </source>
</reference>
<dbReference type="RefSeq" id="WP_343768077.1">
    <property type="nucleotide sequence ID" value="NZ_BAAAFG010000016.1"/>
</dbReference>
<accession>A0ABN1MJ84</accession>
<organism evidence="1 2">
    <name type="scientific">Gangjinia marincola</name>
    <dbReference type="NCBI Taxonomy" id="578463"/>
    <lineage>
        <taxon>Bacteria</taxon>
        <taxon>Pseudomonadati</taxon>
        <taxon>Bacteroidota</taxon>
        <taxon>Flavobacteriia</taxon>
        <taxon>Flavobacteriales</taxon>
        <taxon>Flavobacteriaceae</taxon>
        <taxon>Gangjinia</taxon>
    </lineage>
</organism>
<evidence type="ECO:0008006" key="3">
    <source>
        <dbReference type="Google" id="ProtNLM"/>
    </source>
</evidence>
<sequence>MAIRLGNSCANCENYKVNGICSVHGVKVNAEYTCDTFSMKAALKNDPSCVTCAKYEESECANPKKAAPGMLCSHWAPLNATA</sequence>
<evidence type="ECO:0000313" key="1">
    <source>
        <dbReference type="EMBL" id="GAA0873277.1"/>
    </source>
</evidence>
<gene>
    <name evidence="1" type="ORF">GCM10009117_24240</name>
</gene>